<evidence type="ECO:0000259" key="14">
    <source>
        <dbReference type="Pfam" id="PF04577"/>
    </source>
</evidence>
<evidence type="ECO:0000256" key="2">
    <source>
        <dbReference type="ARBA" id="ARBA00011970"/>
    </source>
</evidence>
<dbReference type="InterPro" id="IPR049625">
    <property type="entry name" value="Glyco_transf_61_cat"/>
</dbReference>
<evidence type="ECO:0000256" key="6">
    <source>
        <dbReference type="ARBA" id="ARBA00022824"/>
    </source>
</evidence>
<comment type="similarity">
    <text evidence="1">Belongs to the glycosyltransferase 61 family.</text>
</comment>
<evidence type="ECO:0000256" key="3">
    <source>
        <dbReference type="ARBA" id="ARBA00022676"/>
    </source>
</evidence>
<dbReference type="RefSeq" id="XP_019627433.1">
    <property type="nucleotide sequence ID" value="XM_019771874.1"/>
</dbReference>
<evidence type="ECO:0000256" key="7">
    <source>
        <dbReference type="ARBA" id="ARBA00023180"/>
    </source>
</evidence>
<dbReference type="OrthoDB" id="529273at2759"/>
<dbReference type="GO" id="GO:0097363">
    <property type="term" value="F:protein O-acetylglucosaminyltransferase activity"/>
    <property type="evidence" value="ECO:0007669"/>
    <property type="project" value="UniProtKB-EC"/>
</dbReference>
<protein>
    <recommendedName>
        <fullName evidence="9">EGF domain-specific O-linked N-acetylglucosamine transferase</fullName>
        <ecNumber evidence="2">2.4.1.255</ecNumber>
    </recommendedName>
    <alternativeName>
        <fullName evidence="10">Extracellular O-linked N-acetylglucosamine transferase</fullName>
    </alternativeName>
</protein>
<evidence type="ECO:0000256" key="1">
    <source>
        <dbReference type="ARBA" id="ARBA00005449"/>
    </source>
</evidence>
<dbReference type="InterPro" id="IPR007657">
    <property type="entry name" value="Glycosyltransferase_61"/>
</dbReference>
<dbReference type="PANTHER" id="PTHR20961:SF148">
    <property type="entry name" value="EGF DOMAIN-SPECIFIC O-LINKED N-ACETYLGLUCOSAMINE TRANSFERASE"/>
    <property type="match status" value="1"/>
</dbReference>
<feature type="chain" id="PRO_5044647649" description="EGF domain-specific O-linked N-acetylglucosamine transferase" evidence="13">
    <location>
        <begin position="25"/>
        <end position="526"/>
    </location>
</feature>
<evidence type="ECO:0000256" key="9">
    <source>
        <dbReference type="ARBA" id="ARBA00040944"/>
    </source>
</evidence>
<dbReference type="Proteomes" id="UP000515135">
    <property type="component" value="Unplaced"/>
</dbReference>
<feature type="signal peptide" evidence="13">
    <location>
        <begin position="1"/>
        <end position="24"/>
    </location>
</feature>
<dbReference type="EC" id="2.4.1.255" evidence="2"/>
<keyword evidence="5 13" id="KW-0732">Signal</keyword>
<keyword evidence="7" id="KW-0325">Glycoprotein</keyword>
<evidence type="ECO:0000256" key="5">
    <source>
        <dbReference type="ARBA" id="ARBA00022729"/>
    </source>
</evidence>
<organism evidence="15 16">
    <name type="scientific">Branchiostoma belcheri</name>
    <name type="common">Amphioxus</name>
    <dbReference type="NCBI Taxonomy" id="7741"/>
    <lineage>
        <taxon>Eukaryota</taxon>
        <taxon>Metazoa</taxon>
        <taxon>Chordata</taxon>
        <taxon>Cephalochordata</taxon>
        <taxon>Leptocardii</taxon>
        <taxon>Amphioxiformes</taxon>
        <taxon>Branchiostomatidae</taxon>
        <taxon>Branchiostoma</taxon>
    </lineage>
</organism>
<name>A0A6P4YSU3_BRABE</name>
<reference evidence="16 17" key="1">
    <citation type="submission" date="2025-04" db="UniProtKB">
        <authorList>
            <consortium name="RefSeq"/>
        </authorList>
    </citation>
    <scope>IDENTIFICATION</scope>
    <source>
        <tissue evidence="16 17">Gonad</tissue>
    </source>
</reference>
<dbReference type="GO" id="GO:0005788">
    <property type="term" value="C:endoplasmic reticulum lumen"/>
    <property type="evidence" value="ECO:0007669"/>
    <property type="project" value="TreeGrafter"/>
</dbReference>
<dbReference type="RefSeq" id="XP_019627442.1">
    <property type="nucleotide sequence ID" value="XM_019771883.1"/>
</dbReference>
<evidence type="ECO:0000256" key="11">
    <source>
        <dbReference type="ARBA" id="ARBA00048317"/>
    </source>
</evidence>
<dbReference type="AlphaFoldDB" id="A0A6P4YSU3"/>
<evidence type="ECO:0000313" key="16">
    <source>
        <dbReference type="RefSeq" id="XP_019627433.1"/>
    </source>
</evidence>
<keyword evidence="3" id="KW-0328">Glycosyltransferase</keyword>
<evidence type="ECO:0000313" key="17">
    <source>
        <dbReference type="RefSeq" id="XP_019627442.1"/>
    </source>
</evidence>
<evidence type="ECO:0000256" key="8">
    <source>
        <dbReference type="ARBA" id="ARBA00037761"/>
    </source>
</evidence>
<dbReference type="KEGG" id="bbel:109472239"/>
<accession>A0A6P4YSU3</accession>
<evidence type="ECO:0000313" key="15">
    <source>
        <dbReference type="Proteomes" id="UP000515135"/>
    </source>
</evidence>
<dbReference type="Pfam" id="PF04577">
    <property type="entry name" value="Glyco_transf_61"/>
    <property type="match status" value="1"/>
</dbReference>
<sequence>MSMLGGGLLLLVIILQSSPQVSQTLPHLNLPESHLPYFFSSHHALARTCEQDDECPYKDYLGKKVCWGYEKNCKKKNRFHNPTCTIANTGWGSARTVEENADLFWKEADFGYVWERLQEMTVMCKPKEEGDSSLSCVKHSRYCRATNIYMDFANLDSENNSNRYRENLFKAGQVGGHCKLYPSRLAAEGKHKSALQSWYAELEMFTSLPFRPIHDDKCDVVLDKPTYLMKLDAGVNMYHHFCDFINLYASQHINGSFSQDVNIIMWDTSGLGYGDFFSDTWRAFSDYPIIHLKEYDGKKVCIRDAVFPLLPRMQYGMYYNMPLVPGCSGTALFKAFSEHVLHRLNITQDGPVRDKVRVTLLSRSTKWRRILNEEELLNAMKSETRLDVRRVDYNWKKMSFTEQLKVTQNSDLLIGMHGAGLTHSLFLPDWGVLFELYNCEDPRCYKDLARLRGVQYYTWEKENKITQREKGSHPSVGEHSKFVNYGFDVAEFMRIVQNAADYIQGHPQFVAKQNNMDGSGDRHTEL</sequence>
<dbReference type="GeneID" id="109472239"/>
<comment type="catalytic activity">
    <reaction evidence="12">
        <text>L-threonyl-[protein] + UDP-N-acetyl-alpha-D-glucosamine = 3-O-(N-acetyl-beta-D-glucosaminyl)-L-threonyl-[protein] + UDP + H(+)</text>
        <dbReference type="Rhea" id="RHEA:48908"/>
        <dbReference type="Rhea" id="RHEA-COMP:11060"/>
        <dbReference type="Rhea" id="RHEA-COMP:12252"/>
        <dbReference type="ChEBI" id="CHEBI:15378"/>
        <dbReference type="ChEBI" id="CHEBI:30013"/>
        <dbReference type="ChEBI" id="CHEBI:57705"/>
        <dbReference type="ChEBI" id="CHEBI:58223"/>
        <dbReference type="ChEBI" id="CHEBI:90840"/>
        <dbReference type="EC" id="2.4.1.255"/>
    </reaction>
</comment>
<feature type="domain" description="Glycosyltransferase 61 catalytic" evidence="14">
    <location>
        <begin position="333"/>
        <end position="429"/>
    </location>
</feature>
<evidence type="ECO:0000256" key="4">
    <source>
        <dbReference type="ARBA" id="ARBA00022679"/>
    </source>
</evidence>
<proteinExistence type="inferred from homology"/>
<comment type="function">
    <text evidence="8">Catalyzes the transfer of a single N-acetylglucosamine from UDP-GlcNAc to a serine or threonine residue in extracellular proteins resulting in their modification with a beta-linked N-acetylglucosamine (O-GlcNAc). Specifically glycosylates the Thr residue located between the fifth and sixth conserved cysteines of folded EGF-like domains.</text>
</comment>
<evidence type="ECO:0000256" key="10">
    <source>
        <dbReference type="ARBA" id="ARBA00042574"/>
    </source>
</evidence>
<keyword evidence="15" id="KW-1185">Reference proteome</keyword>
<evidence type="ECO:0000256" key="13">
    <source>
        <dbReference type="SAM" id="SignalP"/>
    </source>
</evidence>
<gene>
    <name evidence="16 17" type="primary">LOC109472239</name>
</gene>
<keyword evidence="4" id="KW-0808">Transferase</keyword>
<comment type="catalytic activity">
    <reaction evidence="11">
        <text>L-seryl-[protein] + UDP-N-acetyl-alpha-D-glucosamine = 3-O-(N-acetyl-beta-D-glucosaminyl)-L-seryl-[protein] + UDP + H(+)</text>
        <dbReference type="Rhea" id="RHEA:48904"/>
        <dbReference type="Rhea" id="RHEA-COMP:9863"/>
        <dbReference type="Rhea" id="RHEA-COMP:12251"/>
        <dbReference type="ChEBI" id="CHEBI:15378"/>
        <dbReference type="ChEBI" id="CHEBI:29999"/>
        <dbReference type="ChEBI" id="CHEBI:57705"/>
        <dbReference type="ChEBI" id="CHEBI:58223"/>
        <dbReference type="ChEBI" id="CHEBI:90838"/>
        <dbReference type="EC" id="2.4.1.255"/>
    </reaction>
</comment>
<keyword evidence="6" id="KW-0256">Endoplasmic reticulum</keyword>
<evidence type="ECO:0000256" key="12">
    <source>
        <dbReference type="ARBA" id="ARBA00049432"/>
    </source>
</evidence>
<dbReference type="PANTHER" id="PTHR20961">
    <property type="entry name" value="GLYCOSYLTRANSFERASE"/>
    <property type="match status" value="1"/>
</dbReference>